<feature type="binding site" evidence="11">
    <location>
        <begin position="150"/>
        <end position="152"/>
    </location>
    <ligand>
        <name>D-glyceraldehyde 3-phosphate</name>
        <dbReference type="ChEBI" id="CHEBI:59776"/>
    </ligand>
</feature>
<dbReference type="PRINTS" id="PR00078">
    <property type="entry name" value="G3PDHDRGNASE"/>
</dbReference>
<dbReference type="InterPro" id="IPR020830">
    <property type="entry name" value="GlycerAld_3-P_DH_AS"/>
</dbReference>
<comment type="caution">
    <text evidence="17">The sequence shown here is derived from an EMBL/GenBank/DDBJ whole genome shotgun (WGS) entry which is preliminary data.</text>
</comment>
<dbReference type="InterPro" id="IPR006424">
    <property type="entry name" value="Glyceraldehyde-3-P_DH_1"/>
</dbReference>
<dbReference type="SMART" id="SM00846">
    <property type="entry name" value="Gp_dh_N"/>
    <property type="match status" value="1"/>
</dbReference>
<dbReference type="NCBIfam" id="TIGR01534">
    <property type="entry name" value="GAPDH-I"/>
    <property type="match status" value="1"/>
</dbReference>
<dbReference type="FunFam" id="3.30.360.10:FF:000010">
    <property type="entry name" value="Glyceraldehyde-3-phosphate dehydrogenase"/>
    <property type="match status" value="1"/>
</dbReference>
<feature type="binding site" evidence="12">
    <location>
        <position position="315"/>
    </location>
    <ligand>
        <name>NAD(+)</name>
        <dbReference type="ChEBI" id="CHEBI:57540"/>
    </ligand>
</feature>
<dbReference type="SUPFAM" id="SSF51735">
    <property type="entry name" value="NAD(P)-binding Rossmann-fold domains"/>
    <property type="match status" value="1"/>
</dbReference>
<reference evidence="17" key="1">
    <citation type="submission" date="2019-09" db="EMBL/GenBank/DDBJ databases">
        <title>In-depth cultivation of the pig gut microbiome towards novel bacterial diversity and tailored functional studies.</title>
        <authorList>
            <person name="Wylensek D."/>
            <person name="Hitch T.C.A."/>
            <person name="Clavel T."/>
        </authorList>
    </citation>
    <scope>NUCLEOTIDE SEQUENCE</scope>
    <source>
        <strain evidence="17">RF-744-FAT-WT-3</strain>
    </source>
</reference>
<evidence type="ECO:0000256" key="9">
    <source>
        <dbReference type="ARBA" id="ARBA00023152"/>
    </source>
</evidence>
<dbReference type="PANTHER" id="PTHR10836:SF134">
    <property type="entry name" value="GLYCERALDEHYDE-3-PHOSPHATE DEHYDROGENASE (PHOSPHORYLATING)"/>
    <property type="match status" value="1"/>
</dbReference>
<dbReference type="FunFam" id="3.40.50.720:FF:000001">
    <property type="entry name" value="Glyceraldehyde-3-phosphate dehydrogenase"/>
    <property type="match status" value="1"/>
</dbReference>
<dbReference type="Gene3D" id="3.30.360.10">
    <property type="entry name" value="Dihydrodipicolinate Reductase, domain 2"/>
    <property type="match status" value="1"/>
</dbReference>
<dbReference type="EMBL" id="VUNB01000004">
    <property type="protein sequence ID" value="MST69202.1"/>
    <property type="molecule type" value="Genomic_DNA"/>
</dbReference>
<feature type="binding site" evidence="11">
    <location>
        <position position="233"/>
    </location>
    <ligand>
        <name>D-glyceraldehyde 3-phosphate</name>
        <dbReference type="ChEBI" id="CHEBI:59776"/>
    </ligand>
</feature>
<dbReference type="GO" id="GO:0004365">
    <property type="term" value="F:glyceraldehyde-3-phosphate dehydrogenase (NAD+) (phosphorylating) activity"/>
    <property type="evidence" value="ECO:0007669"/>
    <property type="project" value="TreeGrafter"/>
</dbReference>
<dbReference type="PROSITE" id="PS00071">
    <property type="entry name" value="GAPDH"/>
    <property type="match status" value="1"/>
</dbReference>
<evidence type="ECO:0000256" key="8">
    <source>
        <dbReference type="ARBA" id="ARBA00023027"/>
    </source>
</evidence>
<dbReference type="InterPro" id="IPR020831">
    <property type="entry name" value="GlycerAld/Erythrose_P_DH"/>
</dbReference>
<organism evidence="17">
    <name type="scientific">Baileyella intestinalis</name>
    <dbReference type="NCBI Taxonomy" id="2606709"/>
    <lineage>
        <taxon>Bacteria</taxon>
        <taxon>Bacillati</taxon>
        <taxon>Bacillota</taxon>
        <taxon>Clostridia</taxon>
        <taxon>Peptostreptococcales</taxon>
        <taxon>Anaerovoracaceae</taxon>
        <taxon>Baileyella</taxon>
    </lineage>
</organism>
<evidence type="ECO:0000256" key="6">
    <source>
        <dbReference type="ARBA" id="ARBA00022741"/>
    </source>
</evidence>
<evidence type="ECO:0000256" key="11">
    <source>
        <dbReference type="PIRSR" id="PIRSR000149-2"/>
    </source>
</evidence>
<dbReference type="InterPro" id="IPR020829">
    <property type="entry name" value="GlycerAld_3-P_DH_cat"/>
</dbReference>
<feature type="domain" description="Glyceraldehyde 3-phosphate dehydrogenase NAD(P) binding" evidence="16">
    <location>
        <begin position="2"/>
        <end position="151"/>
    </location>
</feature>
<dbReference type="InterPro" id="IPR036291">
    <property type="entry name" value="NAD(P)-bd_dom_sf"/>
</dbReference>
<keyword evidence="6 12" id="KW-0547">Nucleotide-binding</keyword>
<dbReference type="Pfam" id="PF00044">
    <property type="entry name" value="Gp_dh_N"/>
    <property type="match status" value="1"/>
</dbReference>
<name>A0A6A8M790_9FIRM</name>
<dbReference type="GO" id="GO:0050661">
    <property type="term" value="F:NADP binding"/>
    <property type="evidence" value="ECO:0007669"/>
    <property type="project" value="InterPro"/>
</dbReference>
<keyword evidence="8 12" id="KW-0520">NAD</keyword>
<dbReference type="RefSeq" id="WP_154572664.1">
    <property type="nucleotide sequence ID" value="NZ_VUNB01000004.1"/>
</dbReference>
<evidence type="ECO:0000259" key="16">
    <source>
        <dbReference type="SMART" id="SM00846"/>
    </source>
</evidence>
<dbReference type="CDD" id="cd05214">
    <property type="entry name" value="GAPDH_I_N"/>
    <property type="match status" value="1"/>
</dbReference>
<evidence type="ECO:0000256" key="4">
    <source>
        <dbReference type="ARBA" id="ARBA00021022"/>
    </source>
</evidence>
<sequence>MARIGISGFGRISRVVMRAALDFDDIEIAGINYRNSSLDYIRYMLKYDSTFGRFPREIDTYSDGIIIDGKKIPVFMENDPRNIPWGEVGADYIVEGTGAYNTKEKAQAHLDAGAKKVIISAPAKDDSPTFVYGVNHQEYKPEYNVVSNASCTTNCLAPICKVLYDKWGISEGLMSTIHAATSKQKVIDGRSNGDWRRGRCAFNSIIPTTTGAAKAVALVIPELKGKMTGISYRVPTADVSLIDLNVFLQNPTTYEEICKEIKRASQEEMKGIIEYTDEEVVSIDFVGDPHASIFDAVQGIQLNDKVFKIVAFYDNEFGYSTQLLKLIRHMDSVDNK</sequence>
<feature type="binding site" evidence="11">
    <location>
        <position position="181"/>
    </location>
    <ligand>
        <name>D-glyceraldehyde 3-phosphate</name>
        <dbReference type="ChEBI" id="CHEBI:59776"/>
    </ligand>
</feature>
<dbReference type="AlphaFoldDB" id="A0A6A8M790"/>
<protein>
    <recommendedName>
        <fullName evidence="4 15">Glyceraldehyde-3-phosphate dehydrogenase</fullName>
        <ecNumber evidence="15">1.2.1.-</ecNumber>
    </recommendedName>
</protein>
<evidence type="ECO:0000256" key="14">
    <source>
        <dbReference type="RuleBase" id="RU000397"/>
    </source>
</evidence>
<dbReference type="EC" id="1.2.1.-" evidence="15"/>
<evidence type="ECO:0000256" key="1">
    <source>
        <dbReference type="ARBA" id="ARBA00004496"/>
    </source>
</evidence>
<evidence type="ECO:0000256" key="2">
    <source>
        <dbReference type="ARBA" id="ARBA00004869"/>
    </source>
</evidence>
<dbReference type="PANTHER" id="PTHR10836">
    <property type="entry name" value="GLYCERALDEHYDE 3-PHOSPHATE DEHYDROGENASE"/>
    <property type="match status" value="1"/>
</dbReference>
<keyword evidence="5" id="KW-0963">Cytoplasm</keyword>
<feature type="binding site" evidence="11">
    <location>
        <begin position="210"/>
        <end position="211"/>
    </location>
    <ligand>
        <name>D-glyceraldehyde 3-phosphate</name>
        <dbReference type="ChEBI" id="CHEBI:59776"/>
    </ligand>
</feature>
<feature type="site" description="Activates thiol group during catalysis" evidence="13">
    <location>
        <position position="178"/>
    </location>
</feature>
<dbReference type="CDD" id="cd18126">
    <property type="entry name" value="GAPDH_I_C"/>
    <property type="match status" value="1"/>
</dbReference>
<feature type="active site" description="Nucleophile" evidence="10">
    <location>
        <position position="151"/>
    </location>
</feature>
<dbReference type="GO" id="GO:0005829">
    <property type="term" value="C:cytosol"/>
    <property type="evidence" value="ECO:0007669"/>
    <property type="project" value="TreeGrafter"/>
</dbReference>
<feature type="binding site" evidence="12">
    <location>
        <begin position="11"/>
        <end position="12"/>
    </location>
    <ligand>
        <name>NAD(+)</name>
        <dbReference type="ChEBI" id="CHEBI:57540"/>
    </ligand>
</feature>
<proteinExistence type="inferred from homology"/>
<evidence type="ECO:0000256" key="15">
    <source>
        <dbReference type="RuleBase" id="RU361160"/>
    </source>
</evidence>
<dbReference type="SUPFAM" id="SSF55347">
    <property type="entry name" value="Glyceraldehyde-3-phosphate dehydrogenase-like, C-terminal domain"/>
    <property type="match status" value="1"/>
</dbReference>
<evidence type="ECO:0000256" key="5">
    <source>
        <dbReference type="ARBA" id="ARBA00022490"/>
    </source>
</evidence>
<keyword evidence="7 15" id="KW-0560">Oxidoreductase</keyword>
<evidence type="ECO:0000313" key="17">
    <source>
        <dbReference type="EMBL" id="MST69202.1"/>
    </source>
</evidence>
<dbReference type="Pfam" id="PF02800">
    <property type="entry name" value="Gp_dh_C"/>
    <property type="match status" value="1"/>
</dbReference>
<evidence type="ECO:0000256" key="13">
    <source>
        <dbReference type="PIRSR" id="PIRSR000149-4"/>
    </source>
</evidence>
<comment type="subcellular location">
    <subcellularLocation>
        <location evidence="1">Cytoplasm</location>
    </subcellularLocation>
</comment>
<evidence type="ECO:0000256" key="10">
    <source>
        <dbReference type="PIRSR" id="PIRSR000149-1"/>
    </source>
</evidence>
<evidence type="ECO:0000256" key="12">
    <source>
        <dbReference type="PIRSR" id="PIRSR000149-3"/>
    </source>
</evidence>
<evidence type="ECO:0000256" key="7">
    <source>
        <dbReference type="ARBA" id="ARBA00023002"/>
    </source>
</evidence>
<evidence type="ECO:0000256" key="3">
    <source>
        <dbReference type="ARBA" id="ARBA00007406"/>
    </source>
</evidence>
<dbReference type="GO" id="GO:0006096">
    <property type="term" value="P:glycolytic process"/>
    <property type="evidence" value="ECO:0007669"/>
    <property type="project" value="UniProtKB-KW"/>
</dbReference>
<dbReference type="GO" id="GO:0051287">
    <property type="term" value="F:NAD binding"/>
    <property type="evidence" value="ECO:0007669"/>
    <property type="project" value="InterPro"/>
</dbReference>
<accession>A0A6A8M790</accession>
<dbReference type="GO" id="GO:0006006">
    <property type="term" value="P:glucose metabolic process"/>
    <property type="evidence" value="ECO:0007669"/>
    <property type="project" value="InterPro"/>
</dbReference>
<gene>
    <name evidence="17" type="primary">gap</name>
    <name evidence="17" type="ORF">FYJ66_06300</name>
</gene>
<dbReference type="PIRSF" id="PIRSF000149">
    <property type="entry name" value="GAP_DH"/>
    <property type="match status" value="1"/>
</dbReference>
<comment type="similarity">
    <text evidence="3 14">Belongs to the glyceraldehyde-3-phosphate dehydrogenase family.</text>
</comment>
<feature type="binding site" evidence="12">
    <location>
        <position position="120"/>
    </location>
    <ligand>
        <name>NAD(+)</name>
        <dbReference type="ChEBI" id="CHEBI:57540"/>
    </ligand>
</feature>
<comment type="pathway">
    <text evidence="2">Carbohydrate degradation; glycolysis; pyruvate from D-glyceraldehyde 3-phosphate: step 1/5.</text>
</comment>
<dbReference type="Gene3D" id="3.40.50.720">
    <property type="entry name" value="NAD(P)-binding Rossmann-like Domain"/>
    <property type="match status" value="1"/>
</dbReference>
<keyword evidence="9" id="KW-0324">Glycolysis</keyword>
<dbReference type="InterPro" id="IPR020828">
    <property type="entry name" value="GlycerAld_3-P_DH_NAD(P)-bd"/>
</dbReference>